<feature type="non-terminal residue" evidence="1">
    <location>
        <position position="1"/>
    </location>
</feature>
<comment type="caution">
    <text evidence="1">The sequence shown here is derived from an EMBL/GenBank/DDBJ whole genome shotgun (WGS) entry which is preliminary data.</text>
</comment>
<name>A0AAJ2NT50_ALKPS</name>
<dbReference type="AlphaFoldDB" id="A0AAJ2NT50"/>
<feature type="non-terminal residue" evidence="1">
    <location>
        <position position="86"/>
    </location>
</feature>
<evidence type="ECO:0000313" key="2">
    <source>
        <dbReference type="Proteomes" id="UP001285636"/>
    </source>
</evidence>
<reference evidence="1" key="1">
    <citation type="submission" date="2023-10" db="EMBL/GenBank/DDBJ databases">
        <title>Screening of Alkalihalophilus pseudofirmusBZ-TG-HK211 and Its Alleviation of Salt Stress on Rapeseed Growth.</title>
        <authorList>
            <person name="Zhao B."/>
            <person name="Guo T."/>
        </authorList>
    </citation>
    <scope>NUCLEOTIDE SEQUENCE</scope>
    <source>
        <strain evidence="1">BZ-TG-HK211</strain>
    </source>
</reference>
<sequence>KQHRNWALFRNGDFVSSNVIQVKDKCYSAKTEELLENPEACKDISEKVNTELQMSDEIVYKDLLRFYKPEGYTPINPDDYDYLGPN</sequence>
<dbReference type="Proteomes" id="UP001285636">
    <property type="component" value="Unassembled WGS sequence"/>
</dbReference>
<proteinExistence type="predicted"/>
<accession>A0AAJ2NT50</accession>
<dbReference type="Gene3D" id="3.30.1120.170">
    <property type="match status" value="1"/>
</dbReference>
<organism evidence="1 2">
    <name type="scientific">Alkalihalophilus pseudofirmus</name>
    <name type="common">Bacillus pseudofirmus</name>
    <dbReference type="NCBI Taxonomy" id="79885"/>
    <lineage>
        <taxon>Bacteria</taxon>
        <taxon>Bacillati</taxon>
        <taxon>Bacillota</taxon>
        <taxon>Bacilli</taxon>
        <taxon>Bacillales</taxon>
        <taxon>Bacillaceae</taxon>
        <taxon>Alkalihalophilus</taxon>
    </lineage>
</organism>
<dbReference type="EMBL" id="JAWJAY010000850">
    <property type="protein sequence ID" value="MDV2888041.1"/>
    <property type="molecule type" value="Genomic_DNA"/>
</dbReference>
<gene>
    <name evidence="1" type="ORF">RYX45_23030</name>
</gene>
<evidence type="ECO:0000313" key="1">
    <source>
        <dbReference type="EMBL" id="MDV2888041.1"/>
    </source>
</evidence>
<protein>
    <submittedName>
        <fullName evidence="1">Glycerol phosphate lipoteichoic acid synthase</fullName>
    </submittedName>
</protein>